<feature type="domain" description="HTH tetR-type" evidence="7">
    <location>
        <begin position="22"/>
        <end position="82"/>
    </location>
</feature>
<evidence type="ECO:0000259" key="7">
    <source>
        <dbReference type="PROSITE" id="PS50977"/>
    </source>
</evidence>
<evidence type="ECO:0000256" key="6">
    <source>
        <dbReference type="SAM" id="MobiDB-lite"/>
    </source>
</evidence>
<dbReference type="PANTHER" id="PTHR30055">
    <property type="entry name" value="HTH-TYPE TRANSCRIPTIONAL REGULATOR RUTR"/>
    <property type="match status" value="1"/>
</dbReference>
<evidence type="ECO:0000313" key="9">
    <source>
        <dbReference type="Proteomes" id="UP000437862"/>
    </source>
</evidence>
<evidence type="ECO:0000256" key="2">
    <source>
        <dbReference type="ARBA" id="ARBA00023015"/>
    </source>
</evidence>
<dbReference type="Proteomes" id="UP000437862">
    <property type="component" value="Chromosome"/>
</dbReference>
<dbReference type="InterPro" id="IPR001647">
    <property type="entry name" value="HTH_TetR"/>
</dbReference>
<dbReference type="Pfam" id="PF00440">
    <property type="entry name" value="TetR_N"/>
    <property type="match status" value="1"/>
</dbReference>
<dbReference type="InterPro" id="IPR023772">
    <property type="entry name" value="DNA-bd_HTH_TetR-type_CS"/>
</dbReference>
<keyword evidence="9" id="KW-1185">Reference proteome</keyword>
<dbReference type="PROSITE" id="PS01081">
    <property type="entry name" value="HTH_TETR_1"/>
    <property type="match status" value="1"/>
</dbReference>
<feature type="compositionally biased region" description="Polar residues" evidence="6">
    <location>
        <begin position="1"/>
        <end position="10"/>
    </location>
</feature>
<evidence type="ECO:0000256" key="3">
    <source>
        <dbReference type="ARBA" id="ARBA00023125"/>
    </source>
</evidence>
<organism evidence="8 9">
    <name type="scientific">Pseudoduganella flava</name>
    <dbReference type="NCBI Taxonomy" id="871742"/>
    <lineage>
        <taxon>Bacteria</taxon>
        <taxon>Pseudomonadati</taxon>
        <taxon>Pseudomonadota</taxon>
        <taxon>Betaproteobacteria</taxon>
        <taxon>Burkholderiales</taxon>
        <taxon>Oxalobacteraceae</taxon>
        <taxon>Telluria group</taxon>
        <taxon>Pseudoduganella</taxon>
    </lineage>
</organism>
<keyword evidence="3 5" id="KW-0238">DNA-binding</keyword>
<feature type="DNA-binding region" description="H-T-H motif" evidence="5">
    <location>
        <begin position="45"/>
        <end position="64"/>
    </location>
</feature>
<dbReference type="PANTHER" id="PTHR30055:SF226">
    <property type="entry name" value="HTH-TYPE TRANSCRIPTIONAL REGULATOR PKSA"/>
    <property type="match status" value="1"/>
</dbReference>
<dbReference type="InterPro" id="IPR050109">
    <property type="entry name" value="HTH-type_TetR-like_transc_reg"/>
</dbReference>
<reference evidence="8 9" key="1">
    <citation type="submission" date="2019-12" db="EMBL/GenBank/DDBJ databases">
        <title>Draft Genome Sequences of Six Type Strains of the Genus Massilia.</title>
        <authorList>
            <person name="Miess H."/>
            <person name="Frediansyah A."/>
            <person name="Goeker M."/>
            <person name="Gross H."/>
        </authorList>
    </citation>
    <scope>NUCLEOTIDE SEQUENCE [LARGE SCALE GENOMIC DNA]</scope>
    <source>
        <strain evidence="8 9">DSM 26639</strain>
    </source>
</reference>
<dbReference type="EMBL" id="CP046904">
    <property type="protein sequence ID" value="QGZ38770.1"/>
    <property type="molecule type" value="Genomic_DNA"/>
</dbReference>
<evidence type="ECO:0000256" key="4">
    <source>
        <dbReference type="ARBA" id="ARBA00023163"/>
    </source>
</evidence>
<evidence type="ECO:0000256" key="5">
    <source>
        <dbReference type="PROSITE-ProRule" id="PRU00335"/>
    </source>
</evidence>
<evidence type="ECO:0000256" key="1">
    <source>
        <dbReference type="ARBA" id="ARBA00022491"/>
    </source>
</evidence>
<sequence>MGSHSTSTPPSGRRAPRQQRGEQRVNMLLQAAADVFAEAGYEAATMTQIAARSGSSIGAVYQYFPNKEALARALRTSYADEMAVRWTALADSGAALRIPLLAQQVVALMTGFLEEHPAYFVLLAAPVAYERNADARQRLRSAFAGLLRAHADWLDAAEAQRIATVALQIVKSMNPLYAAASAAERRLLAEEFTQALAAYLKARLKRPA</sequence>
<name>A0ABX6FNQ3_9BURK</name>
<keyword evidence="1" id="KW-0678">Repressor</keyword>
<dbReference type="PRINTS" id="PR00455">
    <property type="entry name" value="HTHTETR"/>
</dbReference>
<evidence type="ECO:0000313" key="8">
    <source>
        <dbReference type="EMBL" id="QGZ38770.1"/>
    </source>
</evidence>
<keyword evidence="2" id="KW-0805">Transcription regulation</keyword>
<dbReference type="RefSeq" id="WP_145880720.1">
    <property type="nucleotide sequence ID" value="NZ_CP046904.1"/>
</dbReference>
<feature type="region of interest" description="Disordered" evidence="6">
    <location>
        <begin position="1"/>
        <end position="21"/>
    </location>
</feature>
<dbReference type="InterPro" id="IPR009057">
    <property type="entry name" value="Homeodomain-like_sf"/>
</dbReference>
<gene>
    <name evidence="8" type="ORF">GO485_06695</name>
</gene>
<keyword evidence="4" id="KW-0804">Transcription</keyword>
<accession>A0ABX6FNQ3</accession>
<protein>
    <submittedName>
        <fullName evidence="8">TetR family transcriptional regulator</fullName>
    </submittedName>
</protein>
<proteinExistence type="predicted"/>
<dbReference type="InterPro" id="IPR041669">
    <property type="entry name" value="TetR_C_15"/>
</dbReference>
<dbReference type="SUPFAM" id="SSF46689">
    <property type="entry name" value="Homeodomain-like"/>
    <property type="match status" value="1"/>
</dbReference>
<dbReference type="Gene3D" id="1.10.357.10">
    <property type="entry name" value="Tetracycline Repressor, domain 2"/>
    <property type="match status" value="1"/>
</dbReference>
<dbReference type="Pfam" id="PF17918">
    <property type="entry name" value="TetR_C_15"/>
    <property type="match status" value="1"/>
</dbReference>
<dbReference type="PROSITE" id="PS50977">
    <property type="entry name" value="HTH_TETR_2"/>
    <property type="match status" value="1"/>
</dbReference>